<evidence type="ECO:0000256" key="1">
    <source>
        <dbReference type="SAM" id="MobiDB-lite"/>
    </source>
</evidence>
<dbReference type="AlphaFoldDB" id="A0A3Q7I230"/>
<dbReference type="PaxDb" id="4081-Solyc09g018970.1.1"/>
<keyword evidence="3" id="KW-1185">Reference proteome</keyword>
<dbReference type="InParanoid" id="A0A3Q7I230"/>
<sequence>MKKLVVKVPSKDNVDSFTECANAYYLKRPHHLGLLQNCMATISHWKIAIAALAKNHHRQNSFPTPSSHFDHDNDDQFNKEENNGSDIVDSYVESSLLYQTQFPSTQAKFEPDMIIADLMVIRSVDYEIILH</sequence>
<reference evidence="2" key="2">
    <citation type="submission" date="2019-01" db="UniProtKB">
        <authorList>
            <consortium name="EnsemblPlants"/>
        </authorList>
    </citation>
    <scope>IDENTIFICATION</scope>
    <source>
        <strain evidence="2">cv. Heinz 1706</strain>
    </source>
</reference>
<dbReference type="Proteomes" id="UP000004994">
    <property type="component" value="Chromosome 9"/>
</dbReference>
<feature type="region of interest" description="Disordered" evidence="1">
    <location>
        <begin position="58"/>
        <end position="84"/>
    </location>
</feature>
<evidence type="ECO:0000313" key="3">
    <source>
        <dbReference type="Proteomes" id="UP000004994"/>
    </source>
</evidence>
<dbReference type="Gramene" id="Solyc09g018970.1.1">
    <property type="protein sequence ID" value="Solyc09g018970.1.1.1"/>
    <property type="gene ID" value="Solyc09g018970.1"/>
</dbReference>
<evidence type="ECO:0000313" key="2">
    <source>
        <dbReference type="EnsemblPlants" id="Solyc09g018970.1.1.1"/>
    </source>
</evidence>
<organism evidence="2">
    <name type="scientific">Solanum lycopersicum</name>
    <name type="common">Tomato</name>
    <name type="synonym">Lycopersicon esculentum</name>
    <dbReference type="NCBI Taxonomy" id="4081"/>
    <lineage>
        <taxon>Eukaryota</taxon>
        <taxon>Viridiplantae</taxon>
        <taxon>Streptophyta</taxon>
        <taxon>Embryophyta</taxon>
        <taxon>Tracheophyta</taxon>
        <taxon>Spermatophyta</taxon>
        <taxon>Magnoliopsida</taxon>
        <taxon>eudicotyledons</taxon>
        <taxon>Gunneridae</taxon>
        <taxon>Pentapetalae</taxon>
        <taxon>asterids</taxon>
        <taxon>lamiids</taxon>
        <taxon>Solanales</taxon>
        <taxon>Solanaceae</taxon>
        <taxon>Solanoideae</taxon>
        <taxon>Solaneae</taxon>
        <taxon>Solanum</taxon>
        <taxon>Solanum subgen. Lycopersicon</taxon>
    </lineage>
</organism>
<name>A0A3Q7I230_SOLLC</name>
<accession>A0A3Q7I230</accession>
<proteinExistence type="predicted"/>
<dbReference type="STRING" id="4081.A0A3Q7I230"/>
<dbReference type="EnsemblPlants" id="Solyc09g018970.1.1">
    <property type="protein sequence ID" value="Solyc09g018970.1.1.1"/>
    <property type="gene ID" value="Solyc09g018970.1"/>
</dbReference>
<reference evidence="2" key="1">
    <citation type="journal article" date="2012" name="Nature">
        <title>The tomato genome sequence provides insights into fleshy fruit evolution.</title>
        <authorList>
            <consortium name="Tomato Genome Consortium"/>
        </authorList>
    </citation>
    <scope>NUCLEOTIDE SEQUENCE [LARGE SCALE GENOMIC DNA]</scope>
    <source>
        <strain evidence="2">cv. Heinz 1706</strain>
    </source>
</reference>
<protein>
    <submittedName>
        <fullName evidence="2">Uncharacterized protein</fullName>
    </submittedName>
</protein>
<feature type="compositionally biased region" description="Basic and acidic residues" evidence="1">
    <location>
        <begin position="68"/>
        <end position="82"/>
    </location>
</feature>